<comment type="caution">
    <text evidence="2">The sequence shown here is derived from an EMBL/GenBank/DDBJ whole genome shotgun (WGS) entry which is preliminary data.</text>
</comment>
<feature type="region of interest" description="Disordered" evidence="1">
    <location>
        <begin position="1"/>
        <end position="23"/>
    </location>
</feature>
<dbReference type="Proteomes" id="UP001604336">
    <property type="component" value="Unassembled WGS sequence"/>
</dbReference>
<proteinExistence type="predicted"/>
<organism evidence="2 3">
    <name type="scientific">Abeliophyllum distichum</name>
    <dbReference type="NCBI Taxonomy" id="126358"/>
    <lineage>
        <taxon>Eukaryota</taxon>
        <taxon>Viridiplantae</taxon>
        <taxon>Streptophyta</taxon>
        <taxon>Embryophyta</taxon>
        <taxon>Tracheophyta</taxon>
        <taxon>Spermatophyta</taxon>
        <taxon>Magnoliopsida</taxon>
        <taxon>eudicotyledons</taxon>
        <taxon>Gunneridae</taxon>
        <taxon>Pentapetalae</taxon>
        <taxon>asterids</taxon>
        <taxon>lamiids</taxon>
        <taxon>Lamiales</taxon>
        <taxon>Oleaceae</taxon>
        <taxon>Forsythieae</taxon>
        <taxon>Abeliophyllum</taxon>
    </lineage>
</organism>
<evidence type="ECO:0000313" key="2">
    <source>
        <dbReference type="EMBL" id="KAL2512837.1"/>
    </source>
</evidence>
<gene>
    <name evidence="2" type="ORF">Adt_18437</name>
</gene>
<accession>A0ABD1TJE2</accession>
<reference evidence="3" key="1">
    <citation type="submission" date="2024-07" db="EMBL/GenBank/DDBJ databases">
        <title>Two chromosome-level genome assemblies of Korean endemic species Abeliophyllum distichum and Forsythia ovata (Oleaceae).</title>
        <authorList>
            <person name="Jang H."/>
        </authorList>
    </citation>
    <scope>NUCLEOTIDE SEQUENCE [LARGE SCALE GENOMIC DNA]</scope>
</reference>
<evidence type="ECO:0000256" key="1">
    <source>
        <dbReference type="SAM" id="MobiDB-lite"/>
    </source>
</evidence>
<dbReference type="AlphaFoldDB" id="A0ABD1TJE2"/>
<protein>
    <submittedName>
        <fullName evidence="2">Uncharacterized protein</fullName>
    </submittedName>
</protein>
<evidence type="ECO:0000313" key="3">
    <source>
        <dbReference type="Proteomes" id="UP001604336"/>
    </source>
</evidence>
<dbReference type="EMBL" id="JBFOLK010000005">
    <property type="protein sequence ID" value="KAL2512837.1"/>
    <property type="molecule type" value="Genomic_DNA"/>
</dbReference>
<name>A0ABD1TJE2_9LAMI</name>
<sequence>MSTKFTMGEASGHIGEESSPPVSLSMADKLPIGGVDTSTGEKMAIDSSPRLTEDEDPFWVDPIAGGLYLWFRHSFGLEMPLYVFKIIYQARKMPKKKDALPRCELLSDVVEVLCSIYWSPPLNRRCGYLLNRHRCLTELGLMASRAEFNQGKRPRPTMARLATKKSRLLVLLVKKKKAWSSSQVKKVAEGDDVAAYNPPPLQRTLSVTATGEVVLDAPPKLPQFVEGSEGGAYDSKRKLRELIGPPGVKIPNDVVCDLLFYPAMGAQAFKKYFSPKWEDFASNGDLEDALEASLAVAVRTTGMQLKVLGEFRLQMQRHKKFVAEASKFEKHKQALDSLQVAVDSMRTTYERLQIDLKKSDSNVLLLMKKLDDANATQKITAEALEAANQEKK</sequence>
<keyword evidence="3" id="KW-1185">Reference proteome</keyword>